<dbReference type="InterPro" id="IPR018181">
    <property type="entry name" value="Heat_shock_70_CS"/>
</dbReference>
<dbReference type="FunFam" id="3.30.30.30:FF:000001">
    <property type="entry name" value="heat shock 70 kDa protein-like"/>
    <property type="match status" value="1"/>
</dbReference>
<dbReference type="Gene3D" id="3.30.30.30">
    <property type="match status" value="1"/>
</dbReference>
<comment type="similarity">
    <text evidence="1 4">Belongs to the heat shock protein 70 family.</text>
</comment>
<evidence type="ECO:0000313" key="7">
    <source>
        <dbReference type="Proteomes" id="UP000807115"/>
    </source>
</evidence>
<dbReference type="FunFam" id="2.60.34.10:FF:000012">
    <property type="entry name" value="Heat shock 70 kDa protein"/>
    <property type="match status" value="1"/>
</dbReference>
<name>A0A921V0P2_SORBI</name>
<dbReference type="InterPro" id="IPR013126">
    <property type="entry name" value="Hsp_70_fam"/>
</dbReference>
<dbReference type="PROSITE" id="PS00329">
    <property type="entry name" value="HSP70_2"/>
    <property type="match status" value="1"/>
</dbReference>
<dbReference type="InterPro" id="IPR029047">
    <property type="entry name" value="HSP70_peptide-bd_sf"/>
</dbReference>
<feature type="coiled-coil region" evidence="5">
    <location>
        <begin position="268"/>
        <end position="295"/>
    </location>
</feature>
<dbReference type="FunFam" id="3.30.420.40:FF:000026">
    <property type="entry name" value="Heat shock protein 70"/>
    <property type="match status" value="1"/>
</dbReference>
<dbReference type="Pfam" id="PF00012">
    <property type="entry name" value="HSP70"/>
    <property type="match status" value="1"/>
</dbReference>
<keyword evidence="2 4" id="KW-0547">Nucleotide-binding</keyword>
<dbReference type="PROSITE" id="PS00297">
    <property type="entry name" value="HSP70_1"/>
    <property type="match status" value="1"/>
</dbReference>
<dbReference type="AlphaFoldDB" id="A0A921V0P2"/>
<comment type="caution">
    <text evidence="6">The sequence shown here is derived from an EMBL/GenBank/DDBJ whole genome shotgun (WGS) entry which is preliminary data.</text>
</comment>
<evidence type="ECO:0000313" key="6">
    <source>
        <dbReference type="EMBL" id="KAG0551709.1"/>
    </source>
</evidence>
<evidence type="ECO:0008006" key="8">
    <source>
        <dbReference type="Google" id="ProtNLM"/>
    </source>
</evidence>
<dbReference type="PANTHER" id="PTHR19375">
    <property type="entry name" value="HEAT SHOCK PROTEIN 70KDA"/>
    <property type="match status" value="1"/>
</dbReference>
<dbReference type="GO" id="GO:0005524">
    <property type="term" value="F:ATP binding"/>
    <property type="evidence" value="ECO:0007669"/>
    <property type="project" value="UniProtKB-KW"/>
</dbReference>
<dbReference type="GO" id="GO:0140662">
    <property type="term" value="F:ATP-dependent protein folding chaperone"/>
    <property type="evidence" value="ECO:0007669"/>
    <property type="project" value="InterPro"/>
</dbReference>
<organism evidence="6 7">
    <name type="scientific">Sorghum bicolor</name>
    <name type="common">Sorghum</name>
    <name type="synonym">Sorghum vulgare</name>
    <dbReference type="NCBI Taxonomy" id="4558"/>
    <lineage>
        <taxon>Eukaryota</taxon>
        <taxon>Viridiplantae</taxon>
        <taxon>Streptophyta</taxon>
        <taxon>Embryophyta</taxon>
        <taxon>Tracheophyta</taxon>
        <taxon>Spermatophyta</taxon>
        <taxon>Magnoliopsida</taxon>
        <taxon>Liliopsida</taxon>
        <taxon>Poales</taxon>
        <taxon>Poaceae</taxon>
        <taxon>PACMAD clade</taxon>
        <taxon>Panicoideae</taxon>
        <taxon>Andropogonodae</taxon>
        <taxon>Andropogoneae</taxon>
        <taxon>Sorghinae</taxon>
        <taxon>Sorghum</taxon>
    </lineage>
</organism>
<dbReference type="Gene3D" id="3.90.640.10">
    <property type="entry name" value="Actin, Chain A, domain 4"/>
    <property type="match status" value="1"/>
</dbReference>
<accession>A0A921V0P2</accession>
<keyword evidence="5" id="KW-0175">Coiled coil</keyword>
<keyword evidence="3 4" id="KW-0067">ATP-binding</keyword>
<dbReference type="SUPFAM" id="SSF53067">
    <property type="entry name" value="Actin-like ATPase domain"/>
    <property type="match status" value="2"/>
</dbReference>
<evidence type="ECO:0000256" key="1">
    <source>
        <dbReference type="ARBA" id="ARBA00007381"/>
    </source>
</evidence>
<dbReference type="Gene3D" id="3.30.420.40">
    <property type="match status" value="2"/>
</dbReference>
<evidence type="ECO:0000256" key="4">
    <source>
        <dbReference type="RuleBase" id="RU003322"/>
    </source>
</evidence>
<dbReference type="Proteomes" id="UP000807115">
    <property type="component" value="Chromosome 1"/>
</dbReference>
<dbReference type="EMBL" id="CM027680">
    <property type="protein sequence ID" value="KAG0551709.1"/>
    <property type="molecule type" value="Genomic_DNA"/>
</dbReference>
<dbReference type="FunFam" id="3.90.640.10:FF:000002">
    <property type="entry name" value="Heat shock 70 kDa"/>
    <property type="match status" value="1"/>
</dbReference>
<reference evidence="6" key="1">
    <citation type="journal article" date="2019" name="BMC Genomics">
        <title>A new reference genome for Sorghum bicolor reveals high levels of sequence similarity between sweet and grain genotypes: implications for the genetics of sugar metabolism.</title>
        <authorList>
            <person name="Cooper E.A."/>
            <person name="Brenton Z.W."/>
            <person name="Flinn B.S."/>
            <person name="Jenkins J."/>
            <person name="Shu S."/>
            <person name="Flowers D."/>
            <person name="Luo F."/>
            <person name="Wang Y."/>
            <person name="Xia P."/>
            <person name="Barry K."/>
            <person name="Daum C."/>
            <person name="Lipzen A."/>
            <person name="Yoshinaga Y."/>
            <person name="Schmutz J."/>
            <person name="Saski C."/>
            <person name="Vermerris W."/>
            <person name="Kresovich S."/>
        </authorList>
    </citation>
    <scope>NUCLEOTIDE SEQUENCE</scope>
</reference>
<protein>
    <recommendedName>
        <fullName evidence="8">Heat shock protein 70</fullName>
    </recommendedName>
</protein>
<evidence type="ECO:0000256" key="2">
    <source>
        <dbReference type="ARBA" id="ARBA00022741"/>
    </source>
</evidence>
<dbReference type="Gene3D" id="2.60.34.10">
    <property type="entry name" value="Substrate Binding Domain Of DNAk, Chain A, domain 1"/>
    <property type="match status" value="1"/>
</dbReference>
<evidence type="ECO:0000256" key="3">
    <source>
        <dbReference type="ARBA" id="ARBA00022840"/>
    </source>
</evidence>
<evidence type="ECO:0000256" key="5">
    <source>
        <dbReference type="SAM" id="Coils"/>
    </source>
</evidence>
<sequence length="556" mass="61684">MAAASESDGPAVGIDLGTTYSCVAVWRHDRGEVIANDQGSRLTPSCVAFNSTERLVGEAAVNQAALNPTNTIFEVKRLIGRRFSDEHVQEDIKLWPFKVAADLEDRPMIVVQFKGEEKQFFPEEISSMVLAKMKETAEVYLGTRIKNAVITVPVYFNNSQRQATIDAGTIAGLNVMRIINEPTAAAIAYGLEKMPVSNTGRTVLVFDLGGGTFDVSLLNIDPGVSMGKGVFEVKAIAGNTHLGGADFDNEMVEYALREFIRKHNKTEIKRNQKALRRLRTACERAKRMLSSATQTTIEVDSLHDGIDFCTTITRSRFEELNKHLFSKCMEALEKCLHDAKVDNSSIHDVVLVGGSTRIPKVQNMLQEFFDGKELRRSINPDEAVVYGAAIHAFILSGKTDHGRLLDMLLQDVTPLSLGLCVRDTVKGKMQDDIMRTMIPRNTAIPFKKRVEGFTTSYDNQESVDIMVYEGESASTKDNNLLGQLKLSGILPRPRGIPCLDVTFDIDLNGVLNVLAEDKTSGQKNSITITNHSGRLHKEEIEHMVQEAERYRRMGTN</sequence>
<proteinExistence type="inferred from homology"/>
<dbReference type="SUPFAM" id="SSF100920">
    <property type="entry name" value="Heat shock protein 70kD (HSP70), peptide-binding domain"/>
    <property type="match status" value="1"/>
</dbReference>
<gene>
    <name evidence="6" type="ORF">BDA96_01G446400</name>
</gene>
<dbReference type="PRINTS" id="PR00301">
    <property type="entry name" value="HEATSHOCK70"/>
</dbReference>
<dbReference type="InterPro" id="IPR043129">
    <property type="entry name" value="ATPase_NBD"/>
</dbReference>
<reference evidence="6" key="2">
    <citation type="submission" date="2020-10" db="EMBL/GenBank/DDBJ databases">
        <authorList>
            <person name="Cooper E.A."/>
            <person name="Brenton Z.W."/>
            <person name="Flinn B.S."/>
            <person name="Jenkins J."/>
            <person name="Shu S."/>
            <person name="Flowers D."/>
            <person name="Luo F."/>
            <person name="Wang Y."/>
            <person name="Xia P."/>
            <person name="Barry K."/>
            <person name="Daum C."/>
            <person name="Lipzen A."/>
            <person name="Yoshinaga Y."/>
            <person name="Schmutz J."/>
            <person name="Saski C."/>
            <person name="Vermerris W."/>
            <person name="Kresovich S."/>
        </authorList>
    </citation>
    <scope>NUCLEOTIDE SEQUENCE</scope>
</reference>